<dbReference type="PROSITE" id="PS00455">
    <property type="entry name" value="AMP_BINDING"/>
    <property type="match status" value="1"/>
</dbReference>
<dbReference type="InterPro" id="IPR020845">
    <property type="entry name" value="AMP-binding_CS"/>
</dbReference>
<dbReference type="GO" id="GO:0090433">
    <property type="term" value="F:palmitoyl-CoA ligase activity"/>
    <property type="evidence" value="ECO:0007669"/>
    <property type="project" value="TreeGrafter"/>
</dbReference>
<dbReference type="SUPFAM" id="SSF56801">
    <property type="entry name" value="Acetyl-CoA synthetase-like"/>
    <property type="match status" value="1"/>
</dbReference>
<dbReference type="AlphaFoldDB" id="A0A7R9QS97"/>
<dbReference type="EC" id="6.2.1.3" evidence="6"/>
<sequence length="500" mass="55289">VRLVVYMEGARPPNLPALVSAADARRVRFEAFSAVEALGAANPDLRGEKPRPEDTAVLMYTSGSTGIPKAVQITHANLLHAIRAFFTIAHALSPADVYLGYLPLAHVLELAAELFFFSLGMTVGFGTPLTLTDKSTGVKKGVKGDATLLRPTVMTAVPLILDRIRKGIREQVDASGHFSRAFFDFAIEYKKFWTNKGFQTPIVDRVVCRKISALLGGRVRLLAVGSAPLAPETHEFIRTCLNVRLLQGYGLTETTASATLMDLEDLSVGRVGPPLEGVRLKLVDWPEGNYRVQDKPHPRGEIVLGGASITNGYYKNAELTRESYREEEGVHWFHTGDIGEILSDGSVRIIDRKKDLVKLQFGEYISLGKIEAELKSCPFVDNICCYGNSFQTYLIALIVPNEKQMQALAQRLAKPARLSFKDWCRDPQMAAEVFAAVQQFGRKSGLMKAEIPSKILLCAEEWLPDSGLVTAALKLRRIKIQEFYQMDIDRLYGLADSKST</sequence>
<protein>
    <recommendedName>
        <fullName evidence="6">long-chain-fatty-acid--CoA ligase</fullName>
        <ecNumber evidence="6">6.2.1.3</ecNumber>
    </recommendedName>
</protein>
<evidence type="ECO:0000256" key="6">
    <source>
        <dbReference type="ARBA" id="ARBA00026121"/>
    </source>
</evidence>
<evidence type="ECO:0000313" key="9">
    <source>
        <dbReference type="EMBL" id="CAD7655308.1"/>
    </source>
</evidence>
<evidence type="ECO:0000256" key="7">
    <source>
        <dbReference type="ARBA" id="ARBA00036813"/>
    </source>
</evidence>
<dbReference type="EMBL" id="OC924123">
    <property type="protein sequence ID" value="CAD7655308.1"/>
    <property type="molecule type" value="Genomic_DNA"/>
</dbReference>
<dbReference type="OrthoDB" id="1700726at2759"/>
<dbReference type="GO" id="GO:0035336">
    <property type="term" value="P:long-chain fatty-acyl-CoA metabolic process"/>
    <property type="evidence" value="ECO:0007669"/>
    <property type="project" value="TreeGrafter"/>
</dbReference>
<evidence type="ECO:0000256" key="3">
    <source>
        <dbReference type="ARBA" id="ARBA00022741"/>
    </source>
</evidence>
<accession>A0A7R9QS97</accession>
<feature type="non-terminal residue" evidence="9">
    <location>
        <position position="500"/>
    </location>
</feature>
<keyword evidence="2" id="KW-0436">Ligase</keyword>
<name>A0A7R9QS97_9ACAR</name>
<evidence type="ECO:0000256" key="4">
    <source>
        <dbReference type="ARBA" id="ARBA00022832"/>
    </source>
</evidence>
<dbReference type="Pfam" id="PF00501">
    <property type="entry name" value="AMP-binding"/>
    <property type="match status" value="1"/>
</dbReference>
<keyword evidence="4" id="KW-0276">Fatty acid metabolism</keyword>
<keyword evidence="3" id="KW-0547">Nucleotide-binding</keyword>
<organism evidence="9">
    <name type="scientific">Oppiella nova</name>
    <dbReference type="NCBI Taxonomy" id="334625"/>
    <lineage>
        <taxon>Eukaryota</taxon>
        <taxon>Metazoa</taxon>
        <taxon>Ecdysozoa</taxon>
        <taxon>Arthropoda</taxon>
        <taxon>Chelicerata</taxon>
        <taxon>Arachnida</taxon>
        <taxon>Acari</taxon>
        <taxon>Acariformes</taxon>
        <taxon>Sarcoptiformes</taxon>
        <taxon>Oribatida</taxon>
        <taxon>Brachypylina</taxon>
        <taxon>Oppioidea</taxon>
        <taxon>Oppiidae</taxon>
        <taxon>Oppiella</taxon>
    </lineage>
</organism>
<dbReference type="InterPro" id="IPR042099">
    <property type="entry name" value="ANL_N_sf"/>
</dbReference>
<evidence type="ECO:0000259" key="8">
    <source>
        <dbReference type="Pfam" id="PF00501"/>
    </source>
</evidence>
<reference evidence="9" key="1">
    <citation type="submission" date="2020-11" db="EMBL/GenBank/DDBJ databases">
        <authorList>
            <person name="Tran Van P."/>
        </authorList>
    </citation>
    <scope>NUCLEOTIDE SEQUENCE</scope>
</reference>
<proteinExistence type="inferred from homology"/>
<dbReference type="PANTHER" id="PTHR43272">
    <property type="entry name" value="LONG-CHAIN-FATTY-ACID--COA LIGASE"/>
    <property type="match status" value="1"/>
</dbReference>
<comment type="similarity">
    <text evidence="1">Belongs to the ATP-dependent AMP-binding enzyme family.</text>
</comment>
<dbReference type="InterPro" id="IPR000873">
    <property type="entry name" value="AMP-dep_synth/lig_dom"/>
</dbReference>
<dbReference type="GO" id="GO:0005811">
    <property type="term" value="C:lipid droplet"/>
    <property type="evidence" value="ECO:0007669"/>
    <property type="project" value="TreeGrafter"/>
</dbReference>
<comment type="catalytic activity">
    <reaction evidence="7">
        <text>a long-chain fatty acid + ATP + CoA = a long-chain fatty acyl-CoA + AMP + diphosphate</text>
        <dbReference type="Rhea" id="RHEA:15421"/>
        <dbReference type="ChEBI" id="CHEBI:30616"/>
        <dbReference type="ChEBI" id="CHEBI:33019"/>
        <dbReference type="ChEBI" id="CHEBI:57287"/>
        <dbReference type="ChEBI" id="CHEBI:57560"/>
        <dbReference type="ChEBI" id="CHEBI:83139"/>
        <dbReference type="ChEBI" id="CHEBI:456215"/>
        <dbReference type="EC" id="6.2.1.3"/>
    </reaction>
</comment>
<dbReference type="GO" id="GO:0030182">
    <property type="term" value="P:neuron differentiation"/>
    <property type="evidence" value="ECO:0007669"/>
    <property type="project" value="TreeGrafter"/>
</dbReference>
<gene>
    <name evidence="9" type="ORF">ONB1V03_LOCUS11951</name>
</gene>
<evidence type="ECO:0000256" key="2">
    <source>
        <dbReference type="ARBA" id="ARBA00022598"/>
    </source>
</evidence>
<dbReference type="EMBL" id="CAJPVJ010009298">
    <property type="protein sequence ID" value="CAG2172495.1"/>
    <property type="molecule type" value="Genomic_DNA"/>
</dbReference>
<dbReference type="Gene3D" id="3.40.50.12780">
    <property type="entry name" value="N-terminal domain of ligase-like"/>
    <property type="match status" value="1"/>
</dbReference>
<dbReference type="GO" id="GO:0005886">
    <property type="term" value="C:plasma membrane"/>
    <property type="evidence" value="ECO:0007669"/>
    <property type="project" value="TreeGrafter"/>
</dbReference>
<dbReference type="PANTHER" id="PTHR43272:SF83">
    <property type="entry name" value="ACYL-COA SYNTHETASE LONG-CHAIN, ISOFORM J"/>
    <property type="match status" value="1"/>
</dbReference>
<keyword evidence="10" id="KW-1185">Reference proteome</keyword>
<dbReference type="GO" id="GO:0005783">
    <property type="term" value="C:endoplasmic reticulum"/>
    <property type="evidence" value="ECO:0007669"/>
    <property type="project" value="TreeGrafter"/>
</dbReference>
<keyword evidence="5" id="KW-0067">ATP-binding</keyword>
<evidence type="ECO:0000313" key="10">
    <source>
        <dbReference type="Proteomes" id="UP000728032"/>
    </source>
</evidence>
<evidence type="ECO:0000256" key="1">
    <source>
        <dbReference type="ARBA" id="ARBA00006432"/>
    </source>
</evidence>
<dbReference type="GO" id="GO:0005524">
    <property type="term" value="F:ATP binding"/>
    <property type="evidence" value="ECO:0007669"/>
    <property type="project" value="UniProtKB-KW"/>
</dbReference>
<evidence type="ECO:0000256" key="5">
    <source>
        <dbReference type="ARBA" id="ARBA00022840"/>
    </source>
</evidence>
<feature type="domain" description="AMP-dependent synthetase/ligase" evidence="8">
    <location>
        <begin position="42"/>
        <end position="314"/>
    </location>
</feature>
<keyword evidence="4" id="KW-0443">Lipid metabolism</keyword>
<dbReference type="Proteomes" id="UP000728032">
    <property type="component" value="Unassembled WGS sequence"/>
</dbReference>